<sequence length="34" mass="3665">MHQLAVNVGQAMVAALELEGQLLVVDAEQMQDRG</sequence>
<organism evidence="1">
    <name type="scientific">marine metagenome</name>
    <dbReference type="NCBI Taxonomy" id="408172"/>
    <lineage>
        <taxon>unclassified sequences</taxon>
        <taxon>metagenomes</taxon>
        <taxon>ecological metagenomes</taxon>
    </lineage>
</organism>
<evidence type="ECO:0000313" key="1">
    <source>
        <dbReference type="EMBL" id="SVB10680.1"/>
    </source>
</evidence>
<feature type="non-terminal residue" evidence="1">
    <location>
        <position position="34"/>
    </location>
</feature>
<proteinExistence type="predicted"/>
<protein>
    <submittedName>
        <fullName evidence="1">Uncharacterized protein</fullName>
    </submittedName>
</protein>
<accession>A0A382BA33</accession>
<reference evidence="1" key="1">
    <citation type="submission" date="2018-05" db="EMBL/GenBank/DDBJ databases">
        <authorList>
            <person name="Lanie J.A."/>
            <person name="Ng W.-L."/>
            <person name="Kazmierczak K.M."/>
            <person name="Andrzejewski T.M."/>
            <person name="Davidsen T.M."/>
            <person name="Wayne K.J."/>
            <person name="Tettelin H."/>
            <person name="Glass J.I."/>
            <person name="Rusch D."/>
            <person name="Podicherti R."/>
            <person name="Tsui H.-C.T."/>
            <person name="Winkler M.E."/>
        </authorList>
    </citation>
    <scope>NUCLEOTIDE SEQUENCE</scope>
</reference>
<dbReference type="EMBL" id="UINC01028887">
    <property type="protein sequence ID" value="SVB10680.1"/>
    <property type="molecule type" value="Genomic_DNA"/>
</dbReference>
<dbReference type="AlphaFoldDB" id="A0A382BA33"/>
<gene>
    <name evidence="1" type="ORF">METZ01_LOCUS163534</name>
</gene>
<name>A0A382BA33_9ZZZZ</name>